<accession>F2TY66</accession>
<comment type="similarity">
    <text evidence="2 9">Belongs to the eIF-2B alpha/beta/delta subunits family.</text>
</comment>
<proteinExistence type="inferred from homology"/>
<evidence type="ECO:0000313" key="12">
    <source>
        <dbReference type="Proteomes" id="UP000007799"/>
    </source>
</evidence>
<keyword evidence="12" id="KW-1185">Reference proteome</keyword>
<feature type="compositionally biased region" description="Basic residues" evidence="10">
    <location>
        <begin position="89"/>
        <end position="108"/>
    </location>
</feature>
<dbReference type="GeneID" id="16079093"/>
<keyword evidence="3" id="KW-0963">Cytoplasm</keyword>
<gene>
    <name evidence="11" type="ORF">PTSG_01027</name>
</gene>
<dbReference type="OrthoDB" id="10254737at2759"/>
<dbReference type="Pfam" id="PF01008">
    <property type="entry name" value="IF-2B"/>
    <property type="match status" value="1"/>
</dbReference>
<dbReference type="PANTHER" id="PTHR10233">
    <property type="entry name" value="TRANSLATION INITIATION FACTOR EIF-2B"/>
    <property type="match status" value="1"/>
</dbReference>
<dbReference type="PANTHER" id="PTHR10233:SF14">
    <property type="entry name" value="TRANSLATION INITIATION FACTOR EIF-2B SUBUNIT DELTA"/>
    <property type="match status" value="1"/>
</dbReference>
<keyword evidence="5" id="KW-0648">Protein biosynthesis</keyword>
<dbReference type="Proteomes" id="UP000007799">
    <property type="component" value="Unassembled WGS sequence"/>
</dbReference>
<evidence type="ECO:0000256" key="9">
    <source>
        <dbReference type="RuleBase" id="RU003814"/>
    </source>
</evidence>
<dbReference type="eggNOG" id="KOG1467">
    <property type="taxonomic scope" value="Eukaryota"/>
</dbReference>
<feature type="region of interest" description="Disordered" evidence="10">
    <location>
        <begin position="1"/>
        <end position="109"/>
    </location>
</feature>
<sequence>MDGGASQKQQEEKAKAAAPVGAGGQRESAAAAAKKGKGGDEKPREAKKAQKQEQGGNKGGKKQQKGKQGRKGDGNSGDGGHQGAGKGAAKQKKAGNKHKKAAKKKGPVIKRQVDLFSHLKQPDHAHPLSHHSNREQRKLPEPILEIGVRMAREQVTDPDERCILLLLALKVRLPCSGTTPHTHTHIQSPLITRVLYTAFCEKEIDFRVVVIDSRPYLPGREQVKSLALHGIPCEYTLLSSVSYAMRAATKVFLGAHSMMSNGNLVASAGTAQVANTASFFNVPVIVCCEAYKFSSDMQADSFVHNELGDPDDLLNLRGGFESSLKNWMDIKDIKLLNLARDVTPAKYIDVLVTDYGLVPPFSSTAVLRKSDSKFDQA</sequence>
<comment type="subunit">
    <text evidence="8">Component of the translation initiation factor 2B (eIF2B) complex which is a heterodecamer of two sets of five different subunits: alpha, beta, gamma, delta and epsilon. Subunits alpha, beta and delta comprise a regulatory subcomplex and subunits epsilon and gamma comprise a catalytic subcomplex. Within the complex, the hexameric regulatory complex resides at the center, with the two heterodimeric catalytic subcomplexes bound on opposite sides.</text>
</comment>
<reference evidence="11" key="1">
    <citation type="submission" date="2009-08" db="EMBL/GenBank/DDBJ databases">
        <title>Annotation of Salpingoeca rosetta.</title>
        <authorList>
            <consortium name="The Broad Institute Genome Sequencing Platform"/>
            <person name="Russ C."/>
            <person name="Cuomo C."/>
            <person name="Burger G."/>
            <person name="Gray M.W."/>
            <person name="Holland P.W.H."/>
            <person name="King N."/>
            <person name="Lang F.B.F."/>
            <person name="Roger A.J."/>
            <person name="Ruiz-Trillo I."/>
            <person name="Young S.K."/>
            <person name="Zeng Q."/>
            <person name="Gargeya S."/>
            <person name="Alvarado L."/>
            <person name="Berlin A."/>
            <person name="Chapman S.B."/>
            <person name="Chen Z."/>
            <person name="Freedman E."/>
            <person name="Gellesch M."/>
            <person name="Goldberg J."/>
            <person name="Griggs A."/>
            <person name="Gujja S."/>
            <person name="Heilman E."/>
            <person name="Heiman D."/>
            <person name="Howarth C."/>
            <person name="Mehta T."/>
            <person name="Neiman D."/>
            <person name="Pearson M."/>
            <person name="Roberts A."/>
            <person name="Saif S."/>
            <person name="Shea T."/>
            <person name="Shenoy N."/>
            <person name="Sisk P."/>
            <person name="Stolte C."/>
            <person name="Sykes S."/>
            <person name="White J."/>
            <person name="Yandava C."/>
            <person name="Haas B."/>
            <person name="Nusbaum C."/>
            <person name="Birren B."/>
        </authorList>
    </citation>
    <scope>NUCLEOTIDE SEQUENCE [LARGE SCALE GENOMIC DNA]</scope>
    <source>
        <strain evidence="11">ATCC 50818</strain>
    </source>
</reference>
<dbReference type="InParanoid" id="F2TY66"/>
<dbReference type="InterPro" id="IPR042529">
    <property type="entry name" value="IF_2B-like_C"/>
</dbReference>
<protein>
    <recommendedName>
        <fullName evidence="6">Translation initiation factor eIF2B subunit delta</fullName>
    </recommendedName>
    <alternativeName>
        <fullName evidence="7">eIF2B GDP-GTP exchange factor subunit delta</fullName>
    </alternativeName>
</protein>
<dbReference type="SUPFAM" id="SSF100950">
    <property type="entry name" value="NagB/RpiA/CoA transferase-like"/>
    <property type="match status" value="1"/>
</dbReference>
<name>F2TY66_SALR5</name>
<dbReference type="InterPro" id="IPR000649">
    <property type="entry name" value="IF-2B-related"/>
</dbReference>
<dbReference type="EMBL" id="GL832956">
    <property type="protein sequence ID" value="EGD76325.1"/>
    <property type="molecule type" value="Genomic_DNA"/>
</dbReference>
<evidence type="ECO:0000256" key="10">
    <source>
        <dbReference type="SAM" id="MobiDB-lite"/>
    </source>
</evidence>
<feature type="compositionally biased region" description="Basic residues" evidence="10">
    <location>
        <begin position="59"/>
        <end position="69"/>
    </location>
</feature>
<evidence type="ECO:0000256" key="8">
    <source>
        <dbReference type="ARBA" id="ARBA00046432"/>
    </source>
</evidence>
<feature type="compositionally biased region" description="Basic and acidic residues" evidence="10">
    <location>
        <begin position="37"/>
        <end position="51"/>
    </location>
</feature>
<dbReference type="GO" id="GO:0005829">
    <property type="term" value="C:cytosol"/>
    <property type="evidence" value="ECO:0007669"/>
    <property type="project" value="UniProtKB-SubCell"/>
</dbReference>
<dbReference type="GO" id="GO:0003743">
    <property type="term" value="F:translation initiation factor activity"/>
    <property type="evidence" value="ECO:0007669"/>
    <property type="project" value="UniProtKB-KW"/>
</dbReference>
<evidence type="ECO:0000256" key="7">
    <source>
        <dbReference type="ARBA" id="ARBA00044356"/>
    </source>
</evidence>
<dbReference type="STRING" id="946362.F2TY66"/>
<dbReference type="InterPro" id="IPR037171">
    <property type="entry name" value="NagB/RpiA_transferase-like"/>
</dbReference>
<feature type="compositionally biased region" description="Gly residues" evidence="10">
    <location>
        <begin position="74"/>
        <end position="86"/>
    </location>
</feature>
<evidence type="ECO:0000313" key="11">
    <source>
        <dbReference type="EMBL" id="EGD76325.1"/>
    </source>
</evidence>
<evidence type="ECO:0000256" key="4">
    <source>
        <dbReference type="ARBA" id="ARBA00022540"/>
    </source>
</evidence>
<comment type="subcellular location">
    <subcellularLocation>
        <location evidence="1">Cytoplasm</location>
        <location evidence="1">Cytosol</location>
    </subcellularLocation>
</comment>
<organism evidence="12">
    <name type="scientific">Salpingoeca rosetta (strain ATCC 50818 / BSB-021)</name>
    <dbReference type="NCBI Taxonomy" id="946362"/>
    <lineage>
        <taxon>Eukaryota</taxon>
        <taxon>Choanoflagellata</taxon>
        <taxon>Craspedida</taxon>
        <taxon>Salpingoecidae</taxon>
        <taxon>Salpingoeca</taxon>
    </lineage>
</organism>
<evidence type="ECO:0000256" key="2">
    <source>
        <dbReference type="ARBA" id="ARBA00007251"/>
    </source>
</evidence>
<dbReference type="Gene3D" id="3.40.50.10470">
    <property type="entry name" value="Translation initiation factor eif-2b, domain 2"/>
    <property type="match status" value="1"/>
</dbReference>
<evidence type="ECO:0000256" key="1">
    <source>
        <dbReference type="ARBA" id="ARBA00004514"/>
    </source>
</evidence>
<dbReference type="RefSeq" id="XP_004998500.1">
    <property type="nucleotide sequence ID" value="XM_004998443.1"/>
</dbReference>
<dbReference type="KEGG" id="sre:PTSG_01027"/>
<dbReference type="AlphaFoldDB" id="F2TY66"/>
<evidence type="ECO:0000256" key="3">
    <source>
        <dbReference type="ARBA" id="ARBA00022490"/>
    </source>
</evidence>
<evidence type="ECO:0000256" key="6">
    <source>
        <dbReference type="ARBA" id="ARBA00044147"/>
    </source>
</evidence>
<keyword evidence="4" id="KW-0396">Initiation factor</keyword>
<evidence type="ECO:0000256" key="5">
    <source>
        <dbReference type="ARBA" id="ARBA00022917"/>
    </source>
</evidence>